<dbReference type="EnsemblMetazoa" id="Aqu2.1.44046_001">
    <property type="protein sequence ID" value="Aqu2.1.44046_001"/>
    <property type="gene ID" value="Aqu2.1.44046"/>
</dbReference>
<dbReference type="AlphaFoldDB" id="A0A1X7VUN2"/>
<evidence type="ECO:0000313" key="1">
    <source>
        <dbReference type="EnsemblMetazoa" id="Aqu2.1.44046_001"/>
    </source>
</evidence>
<organism evidence="1">
    <name type="scientific">Amphimedon queenslandica</name>
    <name type="common">Sponge</name>
    <dbReference type="NCBI Taxonomy" id="400682"/>
    <lineage>
        <taxon>Eukaryota</taxon>
        <taxon>Metazoa</taxon>
        <taxon>Porifera</taxon>
        <taxon>Demospongiae</taxon>
        <taxon>Heteroscleromorpha</taxon>
        <taxon>Haplosclerida</taxon>
        <taxon>Niphatidae</taxon>
        <taxon>Amphimedon</taxon>
    </lineage>
</organism>
<sequence>TFSSSQFGCTVLRLRNMLPATFVVGYFDLVVSNMLPEIEGCSISGNKLLTRSKYLKPTIFSVY</sequence>
<dbReference type="InParanoid" id="A0A1X7VUN2"/>
<accession>A0A1X7VUN2</accession>
<reference evidence="1" key="1">
    <citation type="submission" date="2017-05" db="UniProtKB">
        <authorList>
            <consortium name="EnsemblMetazoa"/>
        </authorList>
    </citation>
    <scope>IDENTIFICATION</scope>
</reference>
<name>A0A1X7VUN2_AMPQE</name>
<protein>
    <submittedName>
        <fullName evidence="1">Uncharacterized protein</fullName>
    </submittedName>
</protein>
<proteinExistence type="predicted"/>